<evidence type="ECO:0000256" key="3">
    <source>
        <dbReference type="ARBA" id="ARBA00022692"/>
    </source>
</evidence>
<feature type="transmembrane region" description="Helical" evidence="6">
    <location>
        <begin position="106"/>
        <end position="126"/>
    </location>
</feature>
<keyword evidence="9" id="KW-1185">Reference proteome</keyword>
<keyword evidence="3 6" id="KW-0812">Transmembrane</keyword>
<proteinExistence type="inferred from homology"/>
<evidence type="ECO:0000259" key="7">
    <source>
        <dbReference type="Pfam" id="PF00892"/>
    </source>
</evidence>
<evidence type="ECO:0000256" key="2">
    <source>
        <dbReference type="ARBA" id="ARBA00007635"/>
    </source>
</evidence>
<evidence type="ECO:0000256" key="6">
    <source>
        <dbReference type="RuleBase" id="RU363077"/>
    </source>
</evidence>
<feature type="domain" description="EamA" evidence="7">
    <location>
        <begin position="16"/>
        <end position="154"/>
    </location>
</feature>
<dbReference type="SUPFAM" id="SSF103481">
    <property type="entry name" value="Multidrug resistance efflux transporter EmrE"/>
    <property type="match status" value="2"/>
</dbReference>
<evidence type="ECO:0000256" key="5">
    <source>
        <dbReference type="ARBA" id="ARBA00023136"/>
    </source>
</evidence>
<feature type="transmembrane region" description="Helical" evidence="6">
    <location>
        <begin position="178"/>
        <end position="200"/>
    </location>
</feature>
<evidence type="ECO:0000256" key="1">
    <source>
        <dbReference type="ARBA" id="ARBA00004141"/>
    </source>
</evidence>
<feature type="transmembrane region" description="Helical" evidence="6">
    <location>
        <begin position="138"/>
        <end position="158"/>
    </location>
</feature>
<feature type="transmembrane region" description="Helical" evidence="6">
    <location>
        <begin position="41"/>
        <end position="62"/>
    </location>
</feature>
<dbReference type="PANTHER" id="PTHR31218">
    <property type="entry name" value="WAT1-RELATED PROTEIN"/>
    <property type="match status" value="1"/>
</dbReference>
<dbReference type="Proteomes" id="UP001396334">
    <property type="component" value="Unassembled WGS sequence"/>
</dbReference>
<feature type="transmembrane region" description="Helical" evidence="6">
    <location>
        <begin position="74"/>
        <end position="94"/>
    </location>
</feature>
<dbReference type="InterPro" id="IPR037185">
    <property type="entry name" value="EmrE-like"/>
</dbReference>
<evidence type="ECO:0000313" key="9">
    <source>
        <dbReference type="Proteomes" id="UP001396334"/>
    </source>
</evidence>
<evidence type="ECO:0000313" key="8">
    <source>
        <dbReference type="EMBL" id="KAK9004089.1"/>
    </source>
</evidence>
<evidence type="ECO:0000256" key="4">
    <source>
        <dbReference type="ARBA" id="ARBA00022989"/>
    </source>
</evidence>
<dbReference type="Pfam" id="PF00892">
    <property type="entry name" value="EamA"/>
    <property type="match status" value="2"/>
</dbReference>
<keyword evidence="4 6" id="KW-1133">Transmembrane helix</keyword>
<feature type="transmembrane region" description="Helical" evidence="6">
    <location>
        <begin position="276"/>
        <end position="296"/>
    </location>
</feature>
<comment type="similarity">
    <text evidence="2 6">Belongs to the drug/metabolite transporter (DMT) superfamily. Plant drug/metabolite exporter (P-DME) (TC 2.A.7.4) family.</text>
</comment>
<keyword evidence="5 6" id="KW-0472">Membrane</keyword>
<feature type="transmembrane region" description="Helical" evidence="6">
    <location>
        <begin position="12"/>
        <end position="35"/>
    </location>
</feature>
<reference evidence="8 9" key="1">
    <citation type="journal article" date="2024" name="G3 (Bethesda)">
        <title>Genome assembly of Hibiscus sabdariffa L. provides insights into metabolisms of medicinal natural products.</title>
        <authorList>
            <person name="Kim T."/>
        </authorList>
    </citation>
    <scope>NUCLEOTIDE SEQUENCE [LARGE SCALE GENOMIC DNA]</scope>
    <source>
        <strain evidence="8">TK-2024</strain>
        <tissue evidence="8">Old leaves</tissue>
    </source>
</reference>
<organism evidence="8 9">
    <name type="scientific">Hibiscus sabdariffa</name>
    <name type="common">roselle</name>
    <dbReference type="NCBI Taxonomy" id="183260"/>
    <lineage>
        <taxon>Eukaryota</taxon>
        <taxon>Viridiplantae</taxon>
        <taxon>Streptophyta</taxon>
        <taxon>Embryophyta</taxon>
        <taxon>Tracheophyta</taxon>
        <taxon>Spermatophyta</taxon>
        <taxon>Magnoliopsida</taxon>
        <taxon>eudicotyledons</taxon>
        <taxon>Gunneridae</taxon>
        <taxon>Pentapetalae</taxon>
        <taxon>rosids</taxon>
        <taxon>malvids</taxon>
        <taxon>Malvales</taxon>
        <taxon>Malvaceae</taxon>
        <taxon>Malvoideae</taxon>
        <taxon>Hibiscus</taxon>
    </lineage>
</organism>
<comment type="caution">
    <text evidence="8">The sequence shown here is derived from an EMBL/GenBank/DDBJ whole genome shotgun (WGS) entry which is preliminary data.</text>
</comment>
<feature type="transmembrane region" description="Helical" evidence="6">
    <location>
        <begin position="212"/>
        <end position="234"/>
    </location>
</feature>
<name>A0ABR2QU71_9ROSI</name>
<dbReference type="InterPro" id="IPR030184">
    <property type="entry name" value="WAT1-related"/>
</dbReference>
<accession>A0ABR2QU71</accession>
<comment type="subcellular location">
    <subcellularLocation>
        <location evidence="1 6">Membrane</location>
        <topology evidence="1 6">Multi-pass membrane protein</topology>
    </subcellularLocation>
</comment>
<protein>
    <recommendedName>
        <fullName evidence="6">WAT1-related protein</fullName>
    </recommendedName>
</protein>
<feature type="transmembrane region" description="Helical" evidence="6">
    <location>
        <begin position="302"/>
        <end position="322"/>
    </location>
</feature>
<dbReference type="InterPro" id="IPR000620">
    <property type="entry name" value="EamA_dom"/>
</dbReference>
<dbReference type="EMBL" id="JBBPBN010000031">
    <property type="protein sequence ID" value="KAK9004089.1"/>
    <property type="molecule type" value="Genomic_DNA"/>
</dbReference>
<sequence>MATGNGFKELVLPTMAMVAVEFSLVFSTILIKAASLKQMSFFIFTAYCYILGSFVFFLLASFFKRKTVLPPSKFPLFSRIFLLALLGFSAQMLVCKALEISSPTLASANNNLMPAFTFILAVFFRMEKVAFRSSSTQAKIIGTIASIFGAFVIVFYKGPKVISSSSSSSSSDLLQRPSNWTIGGFLLTIATLLTSFLYIIQSQIMKMYPEEITVNFFYNLFGTIISLPICLLAEPNLSSWKLNSTLAAVAVFYSGLLGLSFTSLTHMWGVRLKGPVFVASFKPIQIVIALVMSAILFGEAVFLGSVIGSLFLCTGLYCVLWGKAKEEQEMKHHDSALTAINGRLPLLQTQHSPS</sequence>
<feature type="domain" description="EamA" evidence="7">
    <location>
        <begin position="182"/>
        <end position="320"/>
    </location>
</feature>
<gene>
    <name evidence="8" type="ORF">V6N11_001900</name>
</gene>
<feature type="transmembrane region" description="Helical" evidence="6">
    <location>
        <begin position="246"/>
        <end position="264"/>
    </location>
</feature>